<evidence type="ECO:0000313" key="1">
    <source>
        <dbReference type="EMBL" id="AGO48444.1"/>
    </source>
</evidence>
<sequence length="139" mass="16561">MKYKCETKVTKELLDSGKINDEYLFKDLARKIVSEMTLESLKELFKLDKIDPNSEKSKYILINSADEFEVNRILQLRDCGLILYEAKSYNILDIALGFSEWIDINGIRDGRNEWKYKLDNYKSKFTTQEMFHEWRNLTI</sequence>
<dbReference type="KEGG" id="vg:16796985"/>
<evidence type="ECO:0000313" key="2">
    <source>
        <dbReference type="Proteomes" id="UP000014711"/>
    </source>
</evidence>
<proteinExistence type="predicted"/>
<protein>
    <submittedName>
        <fullName evidence="1">Uncharacterized protein</fullName>
    </submittedName>
</protein>
<reference evidence="1 2" key="1">
    <citation type="journal article" date="2013" name="Proc. Natl. Acad. Sci. U.S.A.">
        <title>Twelve previously unknown phage genera are ubiquitous in global oceans.</title>
        <authorList>
            <person name="Holmfeldt K."/>
            <person name="Solonenko N."/>
            <person name="Shah M."/>
            <person name="Corrier K."/>
            <person name="Riemann L."/>
            <person name="Verberkmoes N.C."/>
            <person name="Sullivan M.B."/>
        </authorList>
    </citation>
    <scope>NUCLEOTIDE SEQUENCE [LARGE SCALE GENOMIC DNA]</scope>
    <source>
        <strain evidence="1">Phi10:1</strain>
    </source>
</reference>
<dbReference type="GeneID" id="16796985"/>
<name>R9ZYL5_9CAUD</name>
<organism evidence="1 2">
    <name type="scientific">Cellulophaga phage phi10:1</name>
    <dbReference type="NCBI Taxonomy" id="1327981"/>
    <lineage>
        <taxon>Viruses</taxon>
        <taxon>Duplodnaviria</taxon>
        <taxon>Heunggongvirae</taxon>
        <taxon>Uroviricota</taxon>
        <taxon>Caudoviricetes</taxon>
        <taxon>Assiduviridae</taxon>
        <taxon>Cebadecemvirus</taxon>
        <taxon>Cebadecemvirus phi10una</taxon>
    </lineage>
</organism>
<dbReference type="Proteomes" id="UP000014711">
    <property type="component" value="Segment"/>
</dbReference>
<dbReference type="EMBL" id="KC821618">
    <property type="protein sequence ID" value="AGO48444.1"/>
    <property type="molecule type" value="Genomic_DNA"/>
</dbReference>
<keyword evidence="2" id="KW-1185">Reference proteome</keyword>
<reference evidence="2" key="2">
    <citation type="submission" date="2013-03" db="EMBL/GenBank/DDBJ databases">
        <title>The Cellulophaga phages: a novel, diverse, and globally ubiquitous model system.</title>
        <authorList>
            <person name="Holmfeldt K."/>
            <person name="Solonenko N."/>
            <person name="Shah M."/>
            <person name="Corrier K."/>
            <person name="Riemann L."/>
            <person name="VerBerkmoes N.C."/>
            <person name="Sullivan M.B."/>
        </authorList>
    </citation>
    <scope>NUCLEOTIDE SEQUENCE [LARGE SCALE GENOMIC DNA]</scope>
</reference>
<dbReference type="RefSeq" id="YP_008242022.1">
    <property type="nucleotide sequence ID" value="NC_021802.1"/>
</dbReference>
<accession>R9ZYL5</accession>
<gene>
    <name evidence="1" type="ORF">Phi10:1_gp104</name>
</gene>